<reference evidence="1 2" key="1">
    <citation type="submission" date="2017-04" db="EMBL/GenBank/DDBJ databases">
        <authorList>
            <person name="Afonso C.L."/>
            <person name="Miller P.J."/>
            <person name="Scott M.A."/>
            <person name="Spackman E."/>
            <person name="Goraichik I."/>
            <person name="Dimitrov K.M."/>
            <person name="Suarez D.L."/>
            <person name="Swayne D.E."/>
        </authorList>
    </citation>
    <scope>NUCLEOTIDE SEQUENCE [LARGE SCALE GENOMIC DNA]</scope>
    <source>
        <strain evidence="1 2">DSM 43828</strain>
    </source>
</reference>
<dbReference type="OrthoDB" id="6059224at2"/>
<evidence type="ECO:0008006" key="3">
    <source>
        <dbReference type="Google" id="ProtNLM"/>
    </source>
</evidence>
<sequence>MGEPITGTAAGVPYTALPPSVETDALLVSWHMMDAPRTNAAFAAALPLNDLPAWRVHFGLPFCGARMIDGSMDAIIERAQRDPVLSYFSLFVRLAVDEFPAALAAVRSQLSIGDGPLLALGGSLGGAVVLQNLTKTEFKAAAIVNGLIRVRTGVSLIESIWGNPYPWNAESAAAADALDFVARAGDIGATPLLVVSGDEDHPGFRTDAKELADSLPNAELAGVPDLAHPLAEEPGMQPAPQSPLAKKVDERLTQWFLRHV</sequence>
<gene>
    <name evidence="1" type="ORF">SAMN05661093_05571</name>
</gene>
<dbReference type="SUPFAM" id="SSF53474">
    <property type="entry name" value="alpha/beta-Hydrolases"/>
    <property type="match status" value="1"/>
</dbReference>
<dbReference type="EMBL" id="FWXV01000005">
    <property type="protein sequence ID" value="SMD17540.1"/>
    <property type="molecule type" value="Genomic_DNA"/>
</dbReference>
<protein>
    <recommendedName>
        <fullName evidence="3">Alpha/beta hydrolase</fullName>
    </recommendedName>
</protein>
<dbReference type="Gene3D" id="3.40.50.1820">
    <property type="entry name" value="alpha/beta hydrolase"/>
    <property type="match status" value="1"/>
</dbReference>
<dbReference type="Proteomes" id="UP000192674">
    <property type="component" value="Unassembled WGS sequence"/>
</dbReference>
<keyword evidence="2" id="KW-1185">Reference proteome</keyword>
<dbReference type="InterPro" id="IPR029058">
    <property type="entry name" value="AB_hydrolase_fold"/>
</dbReference>
<organism evidence="1 2">
    <name type="scientific">Kibdelosporangium aridum</name>
    <dbReference type="NCBI Taxonomy" id="2030"/>
    <lineage>
        <taxon>Bacteria</taxon>
        <taxon>Bacillati</taxon>
        <taxon>Actinomycetota</taxon>
        <taxon>Actinomycetes</taxon>
        <taxon>Pseudonocardiales</taxon>
        <taxon>Pseudonocardiaceae</taxon>
        <taxon>Kibdelosporangium</taxon>
    </lineage>
</organism>
<proteinExistence type="predicted"/>
<accession>A0A1W2F6H6</accession>
<dbReference type="AlphaFoldDB" id="A0A1W2F6H6"/>
<evidence type="ECO:0000313" key="2">
    <source>
        <dbReference type="Proteomes" id="UP000192674"/>
    </source>
</evidence>
<dbReference type="RefSeq" id="WP_084429895.1">
    <property type="nucleotide sequence ID" value="NZ_FWXV01000005.1"/>
</dbReference>
<name>A0A1W2F6H6_KIBAR</name>
<evidence type="ECO:0000313" key="1">
    <source>
        <dbReference type="EMBL" id="SMD17540.1"/>
    </source>
</evidence>